<dbReference type="EMBL" id="JAHRIO010035706">
    <property type="protein sequence ID" value="MEQ2170117.1"/>
    <property type="molecule type" value="Genomic_DNA"/>
</dbReference>
<feature type="transmembrane region" description="Helical" evidence="2">
    <location>
        <begin position="6"/>
        <end position="24"/>
    </location>
</feature>
<accession>A0ABV0NFD5</accession>
<evidence type="ECO:0000313" key="3">
    <source>
        <dbReference type="EMBL" id="MEQ2170117.1"/>
    </source>
</evidence>
<comment type="caution">
    <text evidence="3">The sequence shown here is derived from an EMBL/GenBank/DDBJ whole genome shotgun (WGS) entry which is preliminary data.</text>
</comment>
<keyword evidence="2" id="KW-0472">Membrane</keyword>
<keyword evidence="4" id="KW-1185">Reference proteome</keyword>
<name>A0ABV0NFD5_9TELE</name>
<keyword evidence="2" id="KW-0812">Transmembrane</keyword>
<keyword evidence="2" id="KW-1133">Transmembrane helix</keyword>
<evidence type="ECO:0000256" key="2">
    <source>
        <dbReference type="SAM" id="Phobius"/>
    </source>
</evidence>
<sequence>MLYWSVLILIWTVFWEKIFVLRSLKVKQQRSYRRTTSRLEVHSGNTTADAWHKSQDSMKLSSERRTFWVTQSKFSFPESSGCKSSLRSFHQHNFFLKGKVTSSHHPSPTRLTPASINTPQNQ</sequence>
<proteinExistence type="predicted"/>
<evidence type="ECO:0008006" key="5">
    <source>
        <dbReference type="Google" id="ProtNLM"/>
    </source>
</evidence>
<evidence type="ECO:0000256" key="1">
    <source>
        <dbReference type="SAM" id="MobiDB-lite"/>
    </source>
</evidence>
<dbReference type="Proteomes" id="UP001476798">
    <property type="component" value="Unassembled WGS sequence"/>
</dbReference>
<reference evidence="3 4" key="1">
    <citation type="submission" date="2021-06" db="EMBL/GenBank/DDBJ databases">
        <authorList>
            <person name="Palmer J.M."/>
        </authorList>
    </citation>
    <scope>NUCLEOTIDE SEQUENCE [LARGE SCALE GENOMIC DNA]</scope>
    <source>
        <strain evidence="3 4">GA_2019</strain>
        <tissue evidence="3">Muscle</tissue>
    </source>
</reference>
<protein>
    <recommendedName>
        <fullName evidence="5">ATP synthase F0 subunit 8</fullName>
    </recommendedName>
</protein>
<feature type="region of interest" description="Disordered" evidence="1">
    <location>
        <begin position="100"/>
        <end position="122"/>
    </location>
</feature>
<gene>
    <name evidence="3" type="ORF">GOODEAATRI_031990</name>
</gene>
<organism evidence="3 4">
    <name type="scientific">Goodea atripinnis</name>
    <dbReference type="NCBI Taxonomy" id="208336"/>
    <lineage>
        <taxon>Eukaryota</taxon>
        <taxon>Metazoa</taxon>
        <taxon>Chordata</taxon>
        <taxon>Craniata</taxon>
        <taxon>Vertebrata</taxon>
        <taxon>Euteleostomi</taxon>
        <taxon>Actinopterygii</taxon>
        <taxon>Neopterygii</taxon>
        <taxon>Teleostei</taxon>
        <taxon>Neoteleostei</taxon>
        <taxon>Acanthomorphata</taxon>
        <taxon>Ovalentaria</taxon>
        <taxon>Atherinomorphae</taxon>
        <taxon>Cyprinodontiformes</taxon>
        <taxon>Goodeidae</taxon>
        <taxon>Goodea</taxon>
    </lineage>
</organism>
<evidence type="ECO:0000313" key="4">
    <source>
        <dbReference type="Proteomes" id="UP001476798"/>
    </source>
</evidence>